<protein>
    <submittedName>
        <fullName evidence="1">Uncharacterized protein</fullName>
    </submittedName>
</protein>
<reference evidence="1 2" key="1">
    <citation type="journal article" date="2019" name="Commun. Biol.">
        <title>The bagworm genome reveals a unique fibroin gene that provides high tensile strength.</title>
        <authorList>
            <person name="Kono N."/>
            <person name="Nakamura H."/>
            <person name="Ohtoshi R."/>
            <person name="Tomita M."/>
            <person name="Numata K."/>
            <person name="Arakawa K."/>
        </authorList>
    </citation>
    <scope>NUCLEOTIDE SEQUENCE [LARGE SCALE GENOMIC DNA]</scope>
</reference>
<accession>A0A4C1W805</accession>
<organism evidence="1 2">
    <name type="scientific">Eumeta variegata</name>
    <name type="common">Bagworm moth</name>
    <name type="synonym">Eumeta japonica</name>
    <dbReference type="NCBI Taxonomy" id="151549"/>
    <lineage>
        <taxon>Eukaryota</taxon>
        <taxon>Metazoa</taxon>
        <taxon>Ecdysozoa</taxon>
        <taxon>Arthropoda</taxon>
        <taxon>Hexapoda</taxon>
        <taxon>Insecta</taxon>
        <taxon>Pterygota</taxon>
        <taxon>Neoptera</taxon>
        <taxon>Endopterygota</taxon>
        <taxon>Lepidoptera</taxon>
        <taxon>Glossata</taxon>
        <taxon>Ditrysia</taxon>
        <taxon>Tineoidea</taxon>
        <taxon>Psychidae</taxon>
        <taxon>Oiketicinae</taxon>
        <taxon>Eumeta</taxon>
    </lineage>
</organism>
<evidence type="ECO:0000313" key="2">
    <source>
        <dbReference type="Proteomes" id="UP000299102"/>
    </source>
</evidence>
<name>A0A4C1W805_EUMVA</name>
<proteinExistence type="predicted"/>
<keyword evidence="2" id="KW-1185">Reference proteome</keyword>
<sequence>MVWIDRHTAEQQSDLLSAAFEKFLATPMQVRAVYTSPVLQQSAEARQCPRMKLSMTSSKAEVQLWSAWLQYEDAPSLTHAPGRHDALPEYRRDVTASAVAFRPVSEDPSPWLFLHRMSRLQRLRVSMGGGDHLPTLRCSTSVNPPESIFNSLDEHRNERADSRVSAQCSRILHPAASKVKVGSQYKHVNKTNTPMRINLFGRDARTGACALGQRRMFRYRSGTAEDFPENVTFFGCRYSSNFVVRPISRVEVKRRPSSQWTSSEFNNFTPRCLRHVPPTSG</sequence>
<dbReference type="Proteomes" id="UP000299102">
    <property type="component" value="Unassembled WGS sequence"/>
</dbReference>
<evidence type="ECO:0000313" key="1">
    <source>
        <dbReference type="EMBL" id="GBP47030.1"/>
    </source>
</evidence>
<dbReference type="AlphaFoldDB" id="A0A4C1W805"/>
<dbReference type="EMBL" id="BGZK01000494">
    <property type="protein sequence ID" value="GBP47030.1"/>
    <property type="molecule type" value="Genomic_DNA"/>
</dbReference>
<gene>
    <name evidence="1" type="ORF">EVAR_29632_1</name>
</gene>
<comment type="caution">
    <text evidence="1">The sequence shown here is derived from an EMBL/GenBank/DDBJ whole genome shotgun (WGS) entry which is preliminary data.</text>
</comment>